<dbReference type="RefSeq" id="WP_344757573.1">
    <property type="nucleotide sequence ID" value="NZ_BAABAE010000004.1"/>
</dbReference>
<dbReference type="Gene3D" id="3.30.70.2970">
    <property type="entry name" value="Protein of unknown function (DUF541), domain 2"/>
    <property type="match status" value="1"/>
</dbReference>
<dbReference type="Proteomes" id="UP001501004">
    <property type="component" value="Unassembled WGS sequence"/>
</dbReference>
<keyword evidence="2" id="KW-1185">Reference proteome</keyword>
<name>A0ABP7FWT9_9MICO</name>
<evidence type="ECO:0000313" key="2">
    <source>
        <dbReference type="Proteomes" id="UP001501004"/>
    </source>
</evidence>
<dbReference type="Pfam" id="PF04402">
    <property type="entry name" value="SIMPL"/>
    <property type="match status" value="1"/>
</dbReference>
<reference evidence="2" key="1">
    <citation type="journal article" date="2019" name="Int. J. Syst. Evol. Microbiol.">
        <title>The Global Catalogue of Microorganisms (GCM) 10K type strain sequencing project: providing services to taxonomists for standard genome sequencing and annotation.</title>
        <authorList>
            <consortium name="The Broad Institute Genomics Platform"/>
            <consortium name="The Broad Institute Genome Sequencing Center for Infectious Disease"/>
            <person name="Wu L."/>
            <person name="Ma J."/>
        </authorList>
    </citation>
    <scope>NUCLEOTIDE SEQUENCE [LARGE SCALE GENOMIC DNA]</scope>
    <source>
        <strain evidence="2">JCM 16949</strain>
    </source>
</reference>
<accession>A0ABP7FWT9</accession>
<sequence length="225" mass="24076">MSETVITVQGQHSAFHPAERATVQLTIGFDGPQRGQVFDAANARADELRGRITTLHDGKVGPITWWSSDRLQVWSDRPWNQEGKQLPLVHRARIGFTAKFSDFEILAKFLEELASVEGVTIGSIEWALTEAHRTAVTAEVRTRAVKDAIDKATVYAKAIGLGEVRAAAIADPGMLGDQAGASGHIEMAMASRAFKAADAGGGPALSLKPEDIEVSATVDARFVAS</sequence>
<proteinExistence type="predicted"/>
<protein>
    <submittedName>
        <fullName evidence="1">SIMPL domain-containing protein</fullName>
    </submittedName>
</protein>
<dbReference type="EMBL" id="BAABAE010000004">
    <property type="protein sequence ID" value="GAA3749817.1"/>
    <property type="molecule type" value="Genomic_DNA"/>
</dbReference>
<evidence type="ECO:0000313" key="1">
    <source>
        <dbReference type="EMBL" id="GAA3749817.1"/>
    </source>
</evidence>
<dbReference type="Gene3D" id="3.30.110.170">
    <property type="entry name" value="Protein of unknown function (DUF541), domain 1"/>
    <property type="match status" value="1"/>
</dbReference>
<dbReference type="InterPro" id="IPR007497">
    <property type="entry name" value="SIMPL/DUF541"/>
</dbReference>
<gene>
    <name evidence="1" type="ORF">GCM10022239_26430</name>
</gene>
<organism evidence="1 2">
    <name type="scientific">Leifsonella bigeumensis</name>
    <dbReference type="NCBI Taxonomy" id="433643"/>
    <lineage>
        <taxon>Bacteria</taxon>
        <taxon>Bacillati</taxon>
        <taxon>Actinomycetota</taxon>
        <taxon>Actinomycetes</taxon>
        <taxon>Micrococcales</taxon>
        <taxon>Microbacteriaceae</taxon>
        <taxon>Leifsonella</taxon>
    </lineage>
</organism>
<comment type="caution">
    <text evidence="1">The sequence shown here is derived from an EMBL/GenBank/DDBJ whole genome shotgun (WGS) entry which is preliminary data.</text>
</comment>